<dbReference type="RefSeq" id="WP_377179655.1">
    <property type="nucleotide sequence ID" value="NZ_JBHTMY010000003.1"/>
</dbReference>
<evidence type="ECO:0008006" key="3">
    <source>
        <dbReference type="Google" id="ProtNLM"/>
    </source>
</evidence>
<organism evidence="1 2">
    <name type="scientific">Namhaeicola litoreus</name>
    <dbReference type="NCBI Taxonomy" id="1052145"/>
    <lineage>
        <taxon>Bacteria</taxon>
        <taxon>Pseudomonadati</taxon>
        <taxon>Bacteroidota</taxon>
        <taxon>Flavobacteriia</taxon>
        <taxon>Flavobacteriales</taxon>
        <taxon>Flavobacteriaceae</taxon>
        <taxon>Namhaeicola</taxon>
    </lineage>
</organism>
<dbReference type="EMBL" id="JBHTMY010000003">
    <property type="protein sequence ID" value="MFD1316561.1"/>
    <property type="molecule type" value="Genomic_DNA"/>
</dbReference>
<protein>
    <recommendedName>
        <fullName evidence="3">Four helix bundle protein</fullName>
    </recommendedName>
</protein>
<proteinExistence type="predicted"/>
<gene>
    <name evidence="1" type="ORF">ACFQ39_13125</name>
</gene>
<name>A0ABW3Y6B3_9FLAO</name>
<accession>A0ABW3Y6B3</accession>
<reference evidence="2" key="1">
    <citation type="journal article" date="2019" name="Int. J. Syst. Evol. Microbiol.">
        <title>The Global Catalogue of Microorganisms (GCM) 10K type strain sequencing project: providing services to taxonomists for standard genome sequencing and annotation.</title>
        <authorList>
            <consortium name="The Broad Institute Genomics Platform"/>
            <consortium name="The Broad Institute Genome Sequencing Center for Infectious Disease"/>
            <person name="Wu L."/>
            <person name="Ma J."/>
        </authorList>
    </citation>
    <scope>NUCLEOTIDE SEQUENCE [LARGE SCALE GENOMIC DNA]</scope>
    <source>
        <strain evidence="2">CCUG 61485</strain>
    </source>
</reference>
<evidence type="ECO:0000313" key="1">
    <source>
        <dbReference type="EMBL" id="MFD1316561.1"/>
    </source>
</evidence>
<keyword evidence="2" id="KW-1185">Reference proteome</keyword>
<comment type="caution">
    <text evidence="1">The sequence shown here is derived from an EMBL/GenBank/DDBJ whole genome shotgun (WGS) entry which is preliminary data.</text>
</comment>
<dbReference type="Proteomes" id="UP001597201">
    <property type="component" value="Unassembled WGS sequence"/>
</dbReference>
<evidence type="ECO:0000313" key="2">
    <source>
        <dbReference type="Proteomes" id="UP001597201"/>
    </source>
</evidence>
<sequence length="73" mass="8872">MDVYMQAHEFENRRFKFKTTSERILASREVKSLILSLNEEYKVKNDEKIMDLMKRLTLIKRKIEKRLNKVPKA</sequence>